<dbReference type="SMART" id="SM00387">
    <property type="entry name" value="HATPase_c"/>
    <property type="match status" value="1"/>
</dbReference>
<dbReference type="GO" id="GO:0005737">
    <property type="term" value="C:cytoplasm"/>
    <property type="evidence" value="ECO:0007669"/>
    <property type="project" value="UniProtKB-SubCell"/>
</dbReference>
<gene>
    <name evidence="19" type="ORF">HDA45_008103</name>
</gene>
<dbReference type="Gene3D" id="3.30.565.10">
    <property type="entry name" value="Histidine kinase-like ATPase, C-terminal domain"/>
    <property type="match status" value="1"/>
</dbReference>
<keyword evidence="17" id="KW-1133">Transmembrane helix</keyword>
<keyword evidence="12" id="KW-0902">Two-component regulatory system</keyword>
<dbReference type="GO" id="GO:0046983">
    <property type="term" value="F:protein dimerization activity"/>
    <property type="evidence" value="ECO:0007669"/>
    <property type="project" value="InterPro"/>
</dbReference>
<dbReference type="AlphaFoldDB" id="A0A841BDE4"/>
<evidence type="ECO:0000256" key="4">
    <source>
        <dbReference type="ARBA" id="ARBA00012438"/>
    </source>
</evidence>
<feature type="domain" description="Histidine kinase" evidence="18">
    <location>
        <begin position="311"/>
        <end position="403"/>
    </location>
</feature>
<dbReference type="SUPFAM" id="SSF55874">
    <property type="entry name" value="ATPase domain of HSP90 chaperone/DNA topoisomerase II/histidine kinase"/>
    <property type="match status" value="1"/>
</dbReference>
<dbReference type="PANTHER" id="PTHR24421">
    <property type="entry name" value="NITRATE/NITRITE SENSOR PROTEIN NARX-RELATED"/>
    <property type="match status" value="1"/>
</dbReference>
<dbReference type="InterPro" id="IPR004358">
    <property type="entry name" value="Sig_transdc_His_kin-like_C"/>
</dbReference>
<dbReference type="RefSeq" id="WP_184904608.1">
    <property type="nucleotide sequence ID" value="NZ_JACHMX010000001.1"/>
</dbReference>
<keyword evidence="17" id="KW-0472">Membrane</keyword>
<comment type="cofactor">
    <cofactor evidence="2">
        <name>[4Fe-4S] cluster</name>
        <dbReference type="ChEBI" id="CHEBI:49883"/>
    </cofactor>
</comment>
<evidence type="ECO:0000256" key="13">
    <source>
        <dbReference type="ARBA" id="ARBA00023014"/>
    </source>
</evidence>
<dbReference type="Pfam" id="PF02518">
    <property type="entry name" value="HATPase_c"/>
    <property type="match status" value="1"/>
</dbReference>
<accession>A0A841BDE4</accession>
<dbReference type="PROSITE" id="PS50109">
    <property type="entry name" value="HIS_KIN"/>
    <property type="match status" value="1"/>
</dbReference>
<evidence type="ECO:0000256" key="6">
    <source>
        <dbReference type="ARBA" id="ARBA00022485"/>
    </source>
</evidence>
<dbReference type="EC" id="2.7.13.3" evidence="4"/>
<evidence type="ECO:0000256" key="2">
    <source>
        <dbReference type="ARBA" id="ARBA00001966"/>
    </source>
</evidence>
<comment type="caution">
    <text evidence="19">The sequence shown here is derived from an EMBL/GenBank/DDBJ whole genome shotgun (WGS) entry which is preliminary data.</text>
</comment>
<keyword evidence="13" id="KW-0411">Iron-sulfur</keyword>
<evidence type="ECO:0000256" key="7">
    <source>
        <dbReference type="ARBA" id="ARBA00022490"/>
    </source>
</evidence>
<dbReference type="CDD" id="cd16917">
    <property type="entry name" value="HATPase_UhpB-NarQ-NarX-like"/>
    <property type="match status" value="1"/>
</dbReference>
<organism evidence="19 20">
    <name type="scientific">Amycolatopsis umgeniensis</name>
    <dbReference type="NCBI Taxonomy" id="336628"/>
    <lineage>
        <taxon>Bacteria</taxon>
        <taxon>Bacillati</taxon>
        <taxon>Actinomycetota</taxon>
        <taxon>Actinomycetes</taxon>
        <taxon>Pseudonocardiales</taxon>
        <taxon>Pseudonocardiaceae</taxon>
        <taxon>Amycolatopsis</taxon>
    </lineage>
</organism>
<feature type="region of interest" description="Disordered" evidence="16">
    <location>
        <begin position="349"/>
        <end position="368"/>
    </location>
</feature>
<dbReference type="EMBL" id="JACHMX010000001">
    <property type="protein sequence ID" value="MBB5858016.1"/>
    <property type="molecule type" value="Genomic_DNA"/>
</dbReference>
<evidence type="ECO:0000256" key="3">
    <source>
        <dbReference type="ARBA" id="ARBA00004496"/>
    </source>
</evidence>
<name>A0A841BDE4_9PSEU</name>
<dbReference type="PRINTS" id="PR00344">
    <property type="entry name" value="BCTRLSENSOR"/>
</dbReference>
<evidence type="ECO:0000256" key="16">
    <source>
        <dbReference type="SAM" id="MobiDB-lite"/>
    </source>
</evidence>
<evidence type="ECO:0000256" key="11">
    <source>
        <dbReference type="ARBA" id="ARBA00023004"/>
    </source>
</evidence>
<evidence type="ECO:0000256" key="5">
    <source>
        <dbReference type="ARBA" id="ARBA00017322"/>
    </source>
</evidence>
<evidence type="ECO:0000259" key="18">
    <source>
        <dbReference type="PROSITE" id="PS50109"/>
    </source>
</evidence>
<dbReference type="InterPro" id="IPR005467">
    <property type="entry name" value="His_kinase_dom"/>
</dbReference>
<evidence type="ECO:0000256" key="1">
    <source>
        <dbReference type="ARBA" id="ARBA00000085"/>
    </source>
</evidence>
<evidence type="ECO:0000256" key="12">
    <source>
        <dbReference type="ARBA" id="ARBA00023012"/>
    </source>
</evidence>
<evidence type="ECO:0000256" key="14">
    <source>
        <dbReference type="ARBA" id="ARBA00024827"/>
    </source>
</evidence>
<reference evidence="19 20" key="1">
    <citation type="submission" date="2020-08" db="EMBL/GenBank/DDBJ databases">
        <title>Sequencing the genomes of 1000 actinobacteria strains.</title>
        <authorList>
            <person name="Klenk H.-P."/>
        </authorList>
    </citation>
    <scope>NUCLEOTIDE SEQUENCE [LARGE SCALE GENOMIC DNA]</scope>
    <source>
        <strain evidence="19 20">DSM 45272</strain>
    </source>
</reference>
<evidence type="ECO:0000256" key="15">
    <source>
        <dbReference type="ARBA" id="ARBA00030800"/>
    </source>
</evidence>
<dbReference type="InterPro" id="IPR050482">
    <property type="entry name" value="Sensor_HK_TwoCompSys"/>
</dbReference>
<feature type="transmembrane region" description="Helical" evidence="17">
    <location>
        <begin position="12"/>
        <end position="30"/>
    </location>
</feature>
<feature type="transmembrane region" description="Helical" evidence="17">
    <location>
        <begin position="36"/>
        <end position="55"/>
    </location>
</feature>
<dbReference type="GO" id="GO:0046872">
    <property type="term" value="F:metal ion binding"/>
    <property type="evidence" value="ECO:0007669"/>
    <property type="project" value="UniProtKB-KW"/>
</dbReference>
<protein>
    <recommendedName>
        <fullName evidence="5">Oxygen sensor histidine kinase NreB</fullName>
        <ecNumber evidence="4">2.7.13.3</ecNumber>
    </recommendedName>
    <alternativeName>
        <fullName evidence="15">Nitrogen regulation protein B</fullName>
    </alternativeName>
</protein>
<keyword evidence="6" id="KW-0004">4Fe-4S</keyword>
<dbReference type="GO" id="GO:0000155">
    <property type="term" value="F:phosphorelay sensor kinase activity"/>
    <property type="evidence" value="ECO:0007669"/>
    <property type="project" value="InterPro"/>
</dbReference>
<evidence type="ECO:0000256" key="8">
    <source>
        <dbReference type="ARBA" id="ARBA00022679"/>
    </source>
</evidence>
<evidence type="ECO:0000313" key="20">
    <source>
        <dbReference type="Proteomes" id="UP000580861"/>
    </source>
</evidence>
<evidence type="ECO:0000256" key="17">
    <source>
        <dbReference type="SAM" id="Phobius"/>
    </source>
</evidence>
<keyword evidence="17" id="KW-0812">Transmembrane</keyword>
<evidence type="ECO:0000256" key="9">
    <source>
        <dbReference type="ARBA" id="ARBA00022723"/>
    </source>
</evidence>
<feature type="transmembrane region" description="Helical" evidence="17">
    <location>
        <begin position="134"/>
        <end position="156"/>
    </location>
</feature>
<proteinExistence type="predicted"/>
<comment type="function">
    <text evidence="14">Member of the two-component regulatory system NreB/NreC involved in the control of dissimilatory nitrate/nitrite reduction in response to oxygen. NreB functions as a direct oxygen sensor histidine kinase which is autophosphorylated, in the absence of oxygen, probably at the conserved histidine residue, and transfers its phosphate group probably to a conserved aspartate residue of NreC. NreB/NreC activates the expression of the nitrate (narGHJI) and nitrite (nir) reductase operons, as well as the putative nitrate transporter gene narT.</text>
</comment>
<dbReference type="Proteomes" id="UP000580861">
    <property type="component" value="Unassembled WGS sequence"/>
</dbReference>
<dbReference type="Pfam" id="PF07730">
    <property type="entry name" value="HisKA_3"/>
    <property type="match status" value="1"/>
</dbReference>
<comment type="subcellular location">
    <subcellularLocation>
        <location evidence="3">Cytoplasm</location>
    </subcellularLocation>
</comment>
<dbReference type="InterPro" id="IPR017205">
    <property type="entry name" value="Sig_transdc_His_kinase_ChrS"/>
</dbReference>
<dbReference type="PANTHER" id="PTHR24421:SF62">
    <property type="entry name" value="SENSORY TRANSDUCTION HISTIDINE KINASE"/>
    <property type="match status" value="1"/>
</dbReference>
<comment type="catalytic activity">
    <reaction evidence="1">
        <text>ATP + protein L-histidine = ADP + protein N-phospho-L-histidine.</text>
        <dbReference type="EC" id="2.7.13.3"/>
    </reaction>
</comment>
<dbReference type="GO" id="GO:0016020">
    <property type="term" value="C:membrane"/>
    <property type="evidence" value="ECO:0007669"/>
    <property type="project" value="InterPro"/>
</dbReference>
<dbReference type="InterPro" id="IPR036890">
    <property type="entry name" value="HATPase_C_sf"/>
</dbReference>
<keyword evidence="7" id="KW-0963">Cytoplasm</keyword>
<keyword evidence="11" id="KW-0408">Iron</keyword>
<dbReference type="PIRSF" id="PIRSF037434">
    <property type="entry name" value="STHK_ChrS"/>
    <property type="match status" value="1"/>
</dbReference>
<dbReference type="Gene3D" id="1.20.5.1930">
    <property type="match status" value="1"/>
</dbReference>
<keyword evidence="10 19" id="KW-0418">Kinase</keyword>
<evidence type="ECO:0000256" key="10">
    <source>
        <dbReference type="ARBA" id="ARBA00022777"/>
    </source>
</evidence>
<evidence type="ECO:0000313" key="19">
    <source>
        <dbReference type="EMBL" id="MBB5858016.1"/>
    </source>
</evidence>
<dbReference type="InterPro" id="IPR011712">
    <property type="entry name" value="Sig_transdc_His_kin_sub3_dim/P"/>
</dbReference>
<feature type="transmembrane region" description="Helical" evidence="17">
    <location>
        <begin position="67"/>
        <end position="98"/>
    </location>
</feature>
<keyword evidence="9" id="KW-0479">Metal-binding</keyword>
<dbReference type="GO" id="GO:0051539">
    <property type="term" value="F:4 iron, 4 sulfur cluster binding"/>
    <property type="evidence" value="ECO:0007669"/>
    <property type="project" value="UniProtKB-KW"/>
</dbReference>
<sequence>MSVEPQALRGPAVTVLPFGLLAILTAFTFVADGPLVEELVLCGVAAVWMSGMLAAPRSWRASLPVTAVFLGVLTAITLVLVIEAPWFGCFTPALYVYAFRLLPWPWLLPGVAAVAVVAGTAQSFGVEKTTFTGVLIYLAVLAANIGPMCTFAWFAWRGDERNRQREEALRELAEANLRLEASLAENATLHDQLLVRARETAVHDERERMAREIHDTLAQGLTGIITQLQAAEHDPGSWRRRTTAATALARESLTEARRSVHALRPEPLRTSRLGEALGGVADRWSTLHGIAVRVTTTGTAVPLSPETEVALLRTAQEALANVASHAHATRAGVTLSYLEGEVAVDVRDDGRGFDPLSPRGDTTGGGFGLTSMRQRVESLSGTLRIESEPGGGTGISACVPLGALHG</sequence>
<keyword evidence="20" id="KW-1185">Reference proteome</keyword>
<feature type="transmembrane region" description="Helical" evidence="17">
    <location>
        <begin position="104"/>
        <end position="122"/>
    </location>
</feature>
<keyword evidence="8" id="KW-0808">Transferase</keyword>
<dbReference type="InterPro" id="IPR003594">
    <property type="entry name" value="HATPase_dom"/>
</dbReference>